<evidence type="ECO:0000259" key="1">
    <source>
        <dbReference type="PROSITE" id="PS50097"/>
    </source>
</evidence>
<sequence length="297" mass="33644">MADMMLPKKKKQKTVGLIEGTNDYIDACQVLQMYRKQATRLDDQERAELANIIRQVCLRGRALTVTVGSTNPVAFSVHEHLICHTSDYFKAAVKAHWETSTSGSIALDEEDAEIFEIYLQWLFSERLPVRNDSPGPEGNAEYVQLSKAYALGEFLQDINFKDAVSDAILSKFSTEASGGQFWFPSEPVIRRIYDGTPEPSAARRLLVDMYLYAYRGRGHWWTQPWVTRKDLPKPFRADLAIAFYTKRPRQSMPLSQVEERCAYHEHQPGPNSCYLDCSALQRGKTPPSASGGAQKIE</sequence>
<keyword evidence="3" id="KW-1185">Reference proteome</keyword>
<evidence type="ECO:0000313" key="3">
    <source>
        <dbReference type="Proteomes" id="UP001273209"/>
    </source>
</evidence>
<dbReference type="EMBL" id="JAWRVG010000027">
    <property type="protein sequence ID" value="KAK4069861.1"/>
    <property type="molecule type" value="Genomic_DNA"/>
</dbReference>
<dbReference type="SUPFAM" id="SSF54695">
    <property type="entry name" value="POZ domain"/>
    <property type="match status" value="1"/>
</dbReference>
<dbReference type="GeneID" id="87921209"/>
<dbReference type="PROSITE" id="PS50097">
    <property type="entry name" value="BTB"/>
    <property type="match status" value="1"/>
</dbReference>
<dbReference type="InterPro" id="IPR011333">
    <property type="entry name" value="SKP1/BTB/POZ_sf"/>
</dbReference>
<protein>
    <recommendedName>
        <fullName evidence="1">BTB domain-containing protein</fullName>
    </recommendedName>
</protein>
<dbReference type="InterPro" id="IPR000210">
    <property type="entry name" value="BTB/POZ_dom"/>
</dbReference>
<reference evidence="2" key="1">
    <citation type="submission" date="2023-11" db="EMBL/GenBank/DDBJ databases">
        <title>The genome sequences of three competitors of mushroom-forming fungi.</title>
        <authorList>
            <person name="Beijen E."/>
            <person name="Ohm R.A."/>
        </authorList>
    </citation>
    <scope>NUCLEOTIDE SEQUENCE</scope>
    <source>
        <strain evidence="2">CBS 100526</strain>
    </source>
</reference>
<name>A0AAE1IAW9_9HYPO</name>
<comment type="caution">
    <text evidence="2">The sequence shown here is derived from an EMBL/GenBank/DDBJ whole genome shotgun (WGS) entry which is preliminary data.</text>
</comment>
<evidence type="ECO:0000313" key="2">
    <source>
        <dbReference type="EMBL" id="KAK4069861.1"/>
    </source>
</evidence>
<dbReference type="AlphaFoldDB" id="A0AAE1IAW9"/>
<dbReference type="Proteomes" id="UP001273209">
    <property type="component" value="Unassembled WGS sequence"/>
</dbReference>
<dbReference type="Pfam" id="PF00651">
    <property type="entry name" value="BTB"/>
    <property type="match status" value="1"/>
</dbReference>
<organism evidence="2 3">
    <name type="scientific">Trichoderma aggressivum f. europaeum</name>
    <dbReference type="NCBI Taxonomy" id="173218"/>
    <lineage>
        <taxon>Eukaryota</taxon>
        <taxon>Fungi</taxon>
        <taxon>Dikarya</taxon>
        <taxon>Ascomycota</taxon>
        <taxon>Pezizomycotina</taxon>
        <taxon>Sordariomycetes</taxon>
        <taxon>Hypocreomycetidae</taxon>
        <taxon>Hypocreales</taxon>
        <taxon>Hypocreaceae</taxon>
        <taxon>Trichoderma</taxon>
    </lineage>
</organism>
<proteinExistence type="predicted"/>
<accession>A0AAE1IAW9</accession>
<feature type="domain" description="BTB" evidence="1">
    <location>
        <begin position="61"/>
        <end position="131"/>
    </location>
</feature>
<dbReference type="CDD" id="cd18186">
    <property type="entry name" value="BTB_POZ_ZBTB_KLHL-like"/>
    <property type="match status" value="1"/>
</dbReference>
<dbReference type="Gene3D" id="3.30.710.10">
    <property type="entry name" value="Potassium Channel Kv1.1, Chain A"/>
    <property type="match status" value="1"/>
</dbReference>
<dbReference type="PANTHER" id="PTHR47843">
    <property type="entry name" value="BTB DOMAIN-CONTAINING PROTEIN-RELATED"/>
    <property type="match status" value="1"/>
</dbReference>
<dbReference type="RefSeq" id="XP_062754272.1">
    <property type="nucleotide sequence ID" value="XM_062901304.1"/>
</dbReference>
<gene>
    <name evidence="2" type="ORF">Triagg1_6656</name>
</gene>
<dbReference type="PANTHER" id="PTHR47843:SF2">
    <property type="entry name" value="BTB DOMAIN-CONTAINING PROTEIN"/>
    <property type="match status" value="1"/>
</dbReference>